<keyword evidence="1" id="KW-0812">Transmembrane</keyword>
<feature type="transmembrane region" description="Helical" evidence="1">
    <location>
        <begin position="118"/>
        <end position="142"/>
    </location>
</feature>
<evidence type="ECO:0000313" key="2">
    <source>
        <dbReference type="EMBL" id="HEC68244.1"/>
    </source>
</evidence>
<evidence type="ECO:0000256" key="1">
    <source>
        <dbReference type="SAM" id="Phobius"/>
    </source>
</evidence>
<name>A0A7C1VN35_DESA2</name>
<dbReference type="InterPro" id="IPR002798">
    <property type="entry name" value="SpoIIM-like"/>
</dbReference>
<dbReference type="Proteomes" id="UP000885738">
    <property type="component" value="Unassembled WGS sequence"/>
</dbReference>
<gene>
    <name evidence="2" type="ORF">ENI35_05510</name>
</gene>
<evidence type="ECO:0008006" key="3">
    <source>
        <dbReference type="Google" id="ProtNLM"/>
    </source>
</evidence>
<dbReference type="EMBL" id="DRIH01000193">
    <property type="protein sequence ID" value="HEC68244.1"/>
    <property type="molecule type" value="Genomic_DNA"/>
</dbReference>
<reference evidence="2" key="1">
    <citation type="journal article" date="2020" name="mSystems">
        <title>Genome- and Community-Level Interaction Insights into Carbon Utilization and Element Cycling Functions of Hydrothermarchaeota in Hydrothermal Sediment.</title>
        <authorList>
            <person name="Zhou Z."/>
            <person name="Liu Y."/>
            <person name="Xu W."/>
            <person name="Pan J."/>
            <person name="Luo Z.H."/>
            <person name="Li M."/>
        </authorList>
    </citation>
    <scope>NUCLEOTIDE SEQUENCE [LARGE SCALE GENOMIC DNA]</scope>
    <source>
        <strain evidence="2">HyVt-389</strain>
    </source>
</reference>
<protein>
    <recommendedName>
        <fullName evidence="3">Stage II sporulation protein M</fullName>
    </recommendedName>
</protein>
<keyword evidence="1" id="KW-1133">Transmembrane helix</keyword>
<accession>A0A7C1VN35</accession>
<feature type="transmembrane region" description="Helical" evidence="1">
    <location>
        <begin position="63"/>
        <end position="82"/>
    </location>
</feature>
<feature type="transmembrane region" description="Helical" evidence="1">
    <location>
        <begin position="12"/>
        <end position="34"/>
    </location>
</feature>
<dbReference type="Pfam" id="PF01944">
    <property type="entry name" value="SpoIIM"/>
    <property type="match status" value="1"/>
</dbReference>
<sequence length="189" mass="21633">MLHYSDLLRIIDLKLTILCGMLFCFGLFVSPWVFKKQLKIVLFFPLWIWGLVKKYLSPHDPFLKIFLFIFFFNSLSLFANLISGFLLGFPVIFAILLGINVGIIILTKTGRLDYIAIFLNPVSLFELPAAWISLSMGIKISISLYPNFVFCSALQTFYKGLWVYFLVIIPLLIISGLIETSLIKAFTKN</sequence>
<proteinExistence type="predicted"/>
<organism evidence="2">
    <name type="scientific">Desulfofervidus auxilii</name>
    <dbReference type="NCBI Taxonomy" id="1621989"/>
    <lineage>
        <taxon>Bacteria</taxon>
        <taxon>Pseudomonadati</taxon>
        <taxon>Thermodesulfobacteriota</taxon>
        <taxon>Candidatus Desulfofervidia</taxon>
        <taxon>Candidatus Desulfofervidales</taxon>
        <taxon>Candidatus Desulfofervidaceae</taxon>
        <taxon>Candidatus Desulfofervidus</taxon>
    </lineage>
</organism>
<keyword evidence="1" id="KW-0472">Membrane</keyword>
<comment type="caution">
    <text evidence="2">The sequence shown here is derived from an EMBL/GenBank/DDBJ whole genome shotgun (WGS) entry which is preliminary data.</text>
</comment>
<feature type="transmembrane region" description="Helical" evidence="1">
    <location>
        <begin position="162"/>
        <end position="183"/>
    </location>
</feature>
<feature type="transmembrane region" description="Helical" evidence="1">
    <location>
        <begin position="88"/>
        <end position="106"/>
    </location>
</feature>
<dbReference type="AlphaFoldDB" id="A0A7C1VN35"/>